<feature type="transmembrane region" description="Helical" evidence="1">
    <location>
        <begin position="12"/>
        <end position="35"/>
    </location>
</feature>
<protein>
    <submittedName>
        <fullName evidence="2">Uncharacterized protein</fullName>
    </submittedName>
</protein>
<reference evidence="2 3" key="1">
    <citation type="submission" date="2019-02" db="EMBL/GenBank/DDBJ databases">
        <title>Deep-cultivation of Planctomycetes and their phenomic and genomic characterization uncovers novel biology.</title>
        <authorList>
            <person name="Wiegand S."/>
            <person name="Jogler M."/>
            <person name="Boedeker C."/>
            <person name="Pinto D."/>
            <person name="Vollmers J."/>
            <person name="Rivas-Marin E."/>
            <person name="Kohn T."/>
            <person name="Peeters S.H."/>
            <person name="Heuer A."/>
            <person name="Rast P."/>
            <person name="Oberbeckmann S."/>
            <person name="Bunk B."/>
            <person name="Jeske O."/>
            <person name="Meyerdierks A."/>
            <person name="Storesund J.E."/>
            <person name="Kallscheuer N."/>
            <person name="Luecker S."/>
            <person name="Lage O.M."/>
            <person name="Pohl T."/>
            <person name="Merkel B.J."/>
            <person name="Hornburger P."/>
            <person name="Mueller R.-W."/>
            <person name="Bruemmer F."/>
            <person name="Labrenz M."/>
            <person name="Spormann A.M."/>
            <person name="Op den Camp H."/>
            <person name="Overmann J."/>
            <person name="Amann R."/>
            <person name="Jetten M.S.M."/>
            <person name="Mascher T."/>
            <person name="Medema M.H."/>
            <person name="Devos D.P."/>
            <person name="Kaster A.-K."/>
            <person name="Ovreas L."/>
            <person name="Rohde M."/>
            <person name="Galperin M.Y."/>
            <person name="Jogler C."/>
        </authorList>
    </citation>
    <scope>NUCLEOTIDE SEQUENCE [LARGE SCALE GENOMIC DNA]</scope>
    <source>
        <strain evidence="2 3">FF011L</strain>
    </source>
</reference>
<name>A0A517MH94_9BACT</name>
<sequence>MVAIKKLNYRFLVLLVRVTIVGAALYLACFASYVVKSSGGSAGGLQMTSRTVSYGFPAEYEIAIVTAPGASWSTVHFSAAAVFFDVTWAGLFALALFPRRGKPNWFWRHVVLFCSLSILCCEIAWGIKASTKAIGHGVALEERGASVYFEKGGSRFLSLTNLSSFISPDYDAQLADITFSDTLILPFSKPGFEKPRPTSTVIFRGRKLSTETIELALEQIDSSKFSVLIISTEELSGLPDVSRCQNLKRIYFNGTQFKDVSTDARNLGSRVEYLDLAYSNISLSSVLKFLEAPALREIDITGCGLDVSRVLRSAPDHVVVKHADPLPSI</sequence>
<evidence type="ECO:0000313" key="2">
    <source>
        <dbReference type="EMBL" id="QDS94251.1"/>
    </source>
</evidence>
<accession>A0A517MH94</accession>
<gene>
    <name evidence="2" type="ORF">FF011L_30300</name>
</gene>
<organism evidence="2 3">
    <name type="scientific">Roseimaritima multifibrata</name>
    <dbReference type="NCBI Taxonomy" id="1930274"/>
    <lineage>
        <taxon>Bacteria</taxon>
        <taxon>Pseudomonadati</taxon>
        <taxon>Planctomycetota</taxon>
        <taxon>Planctomycetia</taxon>
        <taxon>Pirellulales</taxon>
        <taxon>Pirellulaceae</taxon>
        <taxon>Roseimaritima</taxon>
    </lineage>
</organism>
<dbReference type="SUPFAM" id="SSF52058">
    <property type="entry name" value="L domain-like"/>
    <property type="match status" value="1"/>
</dbReference>
<evidence type="ECO:0000313" key="3">
    <source>
        <dbReference type="Proteomes" id="UP000320672"/>
    </source>
</evidence>
<dbReference type="EMBL" id="CP036262">
    <property type="protein sequence ID" value="QDS94251.1"/>
    <property type="molecule type" value="Genomic_DNA"/>
</dbReference>
<feature type="transmembrane region" description="Helical" evidence="1">
    <location>
        <begin position="75"/>
        <end position="97"/>
    </location>
</feature>
<feature type="transmembrane region" description="Helical" evidence="1">
    <location>
        <begin position="109"/>
        <end position="127"/>
    </location>
</feature>
<dbReference type="InterPro" id="IPR032675">
    <property type="entry name" value="LRR_dom_sf"/>
</dbReference>
<dbReference type="Gene3D" id="3.80.10.10">
    <property type="entry name" value="Ribonuclease Inhibitor"/>
    <property type="match status" value="1"/>
</dbReference>
<keyword evidence="1" id="KW-0472">Membrane</keyword>
<proteinExistence type="predicted"/>
<dbReference type="KEGG" id="rml:FF011L_30300"/>
<keyword evidence="3" id="KW-1185">Reference proteome</keyword>
<dbReference type="AlphaFoldDB" id="A0A517MH94"/>
<keyword evidence="1" id="KW-1133">Transmembrane helix</keyword>
<dbReference type="Proteomes" id="UP000320672">
    <property type="component" value="Chromosome"/>
</dbReference>
<evidence type="ECO:0000256" key="1">
    <source>
        <dbReference type="SAM" id="Phobius"/>
    </source>
</evidence>
<keyword evidence="1" id="KW-0812">Transmembrane</keyword>